<dbReference type="PANTHER" id="PTHR36110">
    <property type="entry name" value="RING-CLEAVING DIOXYGENASE MHQE-RELATED"/>
    <property type="match status" value="1"/>
</dbReference>
<evidence type="ECO:0000313" key="3">
    <source>
        <dbReference type="Proteomes" id="UP000646365"/>
    </source>
</evidence>
<dbReference type="AlphaFoldDB" id="A0A8J2YQB2"/>
<dbReference type="Proteomes" id="UP000646365">
    <property type="component" value="Unassembled WGS sequence"/>
</dbReference>
<dbReference type="SUPFAM" id="SSF54593">
    <property type="entry name" value="Glyoxalase/Bleomycin resistance protein/Dihydroxybiphenyl dioxygenase"/>
    <property type="match status" value="1"/>
</dbReference>
<feature type="domain" description="VOC" evidence="1">
    <location>
        <begin position="9"/>
        <end position="134"/>
    </location>
</feature>
<dbReference type="InterPro" id="IPR052537">
    <property type="entry name" value="Extradiol_RC_dioxygenase"/>
</dbReference>
<feature type="domain" description="VOC" evidence="1">
    <location>
        <begin position="155"/>
        <end position="277"/>
    </location>
</feature>
<dbReference type="PROSITE" id="PS51819">
    <property type="entry name" value="VOC"/>
    <property type="match status" value="2"/>
</dbReference>
<reference evidence="2" key="2">
    <citation type="submission" date="2020-09" db="EMBL/GenBank/DDBJ databases">
        <authorList>
            <person name="Sun Q."/>
            <person name="Zhou Y."/>
        </authorList>
    </citation>
    <scope>NUCLEOTIDE SEQUENCE</scope>
    <source>
        <strain evidence="2">CGMCC 1.15725</strain>
    </source>
</reference>
<sequence length="317" mass="35104">MSETLLIRGYHHVTLCVGSAQEDYDFHVKVLGLRLIKKTVLLDGAEPFYHLYYGNELGEEGSLVTTFPMPWRNTGSRGSGQVRVLSLGVPDGSLAFWQRRLEGFGYKTATAERLGAKRVGFTHPCGIEYEFVEAGHDTKGAWTGGGVPAEVAIQGIRSVAVSARDLPQFDAFLVDALGFASEGRDGRDARFAIGHGRKARVLEVLHEPDRPQGSWTYACGTVHHIAFDLPDGQVQQGLKAHLEGLGYVDVSEIKDRNYFNSIYVRTPSGALFEAAVTQERGWLKDETWETLGRELQLPAWLESRKGEMVAKLEPIRD</sequence>
<evidence type="ECO:0000313" key="2">
    <source>
        <dbReference type="EMBL" id="GGF04334.1"/>
    </source>
</evidence>
<gene>
    <name evidence="2" type="ORF">GCM10011611_07170</name>
</gene>
<dbReference type="RefSeq" id="WP_189042629.1">
    <property type="nucleotide sequence ID" value="NZ_BMJQ01000002.1"/>
</dbReference>
<dbReference type="Gene3D" id="3.10.180.10">
    <property type="entry name" value="2,3-Dihydroxybiphenyl 1,2-Dioxygenase, domain 1"/>
    <property type="match status" value="2"/>
</dbReference>
<organism evidence="2 3">
    <name type="scientific">Aliidongia dinghuensis</name>
    <dbReference type="NCBI Taxonomy" id="1867774"/>
    <lineage>
        <taxon>Bacteria</taxon>
        <taxon>Pseudomonadati</taxon>
        <taxon>Pseudomonadota</taxon>
        <taxon>Alphaproteobacteria</taxon>
        <taxon>Rhodospirillales</taxon>
        <taxon>Dongiaceae</taxon>
        <taxon>Aliidongia</taxon>
    </lineage>
</organism>
<keyword evidence="3" id="KW-1185">Reference proteome</keyword>
<dbReference type="InterPro" id="IPR037523">
    <property type="entry name" value="VOC_core"/>
</dbReference>
<dbReference type="EMBL" id="BMJQ01000002">
    <property type="protein sequence ID" value="GGF04334.1"/>
    <property type="molecule type" value="Genomic_DNA"/>
</dbReference>
<dbReference type="PANTHER" id="PTHR36110:SF4">
    <property type="entry name" value="RING-CLEAVING DIOXYGENASE MHQA-RELATED"/>
    <property type="match status" value="1"/>
</dbReference>
<proteinExistence type="predicted"/>
<dbReference type="InterPro" id="IPR029068">
    <property type="entry name" value="Glyas_Bleomycin-R_OHBP_Dase"/>
</dbReference>
<reference evidence="2" key="1">
    <citation type="journal article" date="2014" name="Int. J. Syst. Evol. Microbiol.">
        <title>Complete genome sequence of Corynebacterium casei LMG S-19264T (=DSM 44701T), isolated from a smear-ripened cheese.</title>
        <authorList>
            <consortium name="US DOE Joint Genome Institute (JGI-PGF)"/>
            <person name="Walter F."/>
            <person name="Albersmeier A."/>
            <person name="Kalinowski J."/>
            <person name="Ruckert C."/>
        </authorList>
    </citation>
    <scope>NUCLEOTIDE SEQUENCE</scope>
    <source>
        <strain evidence="2">CGMCC 1.15725</strain>
    </source>
</reference>
<name>A0A8J2YQB2_9PROT</name>
<evidence type="ECO:0000259" key="1">
    <source>
        <dbReference type="PROSITE" id="PS51819"/>
    </source>
</evidence>
<protein>
    <submittedName>
        <fullName evidence="2">Glyoxalase</fullName>
    </submittedName>
</protein>
<accession>A0A8J2YQB2</accession>
<comment type="caution">
    <text evidence="2">The sequence shown here is derived from an EMBL/GenBank/DDBJ whole genome shotgun (WGS) entry which is preliminary data.</text>
</comment>